<evidence type="ECO:0000313" key="3">
    <source>
        <dbReference type="EMBL" id="MBA4633149.1"/>
    </source>
</evidence>
<keyword evidence="2" id="KW-0812">Transmembrane</keyword>
<keyword evidence="2" id="KW-1133">Transmembrane helix</keyword>
<dbReference type="AlphaFoldDB" id="A0A7C9DB94"/>
<feature type="region of interest" description="Disordered" evidence="1">
    <location>
        <begin position="70"/>
        <end position="107"/>
    </location>
</feature>
<feature type="transmembrane region" description="Helical" evidence="2">
    <location>
        <begin position="122"/>
        <end position="141"/>
    </location>
</feature>
<reference evidence="3" key="1">
    <citation type="journal article" date="2013" name="J. Plant Res.">
        <title>Effect of fungi and light on seed germination of three Opuntia species from semiarid lands of central Mexico.</title>
        <authorList>
            <person name="Delgado-Sanchez P."/>
            <person name="Jimenez-Bremont J.F."/>
            <person name="Guerrero-Gonzalez Mde L."/>
            <person name="Flores J."/>
        </authorList>
    </citation>
    <scope>NUCLEOTIDE SEQUENCE</scope>
    <source>
        <tissue evidence="3">Cladode</tissue>
    </source>
</reference>
<protein>
    <submittedName>
        <fullName evidence="3">Uncharacterized protein</fullName>
    </submittedName>
</protein>
<keyword evidence="2" id="KW-0472">Membrane</keyword>
<proteinExistence type="predicted"/>
<name>A0A7C9DB94_OPUST</name>
<dbReference type="EMBL" id="GISG01085788">
    <property type="protein sequence ID" value="MBA4633149.1"/>
    <property type="molecule type" value="Transcribed_RNA"/>
</dbReference>
<accession>A0A7C9DB94</accession>
<organism evidence="3">
    <name type="scientific">Opuntia streptacantha</name>
    <name type="common">Prickly pear cactus</name>
    <name type="synonym">Opuntia cardona</name>
    <dbReference type="NCBI Taxonomy" id="393608"/>
    <lineage>
        <taxon>Eukaryota</taxon>
        <taxon>Viridiplantae</taxon>
        <taxon>Streptophyta</taxon>
        <taxon>Embryophyta</taxon>
        <taxon>Tracheophyta</taxon>
        <taxon>Spermatophyta</taxon>
        <taxon>Magnoliopsida</taxon>
        <taxon>eudicotyledons</taxon>
        <taxon>Gunneridae</taxon>
        <taxon>Pentapetalae</taxon>
        <taxon>Caryophyllales</taxon>
        <taxon>Cactineae</taxon>
        <taxon>Cactaceae</taxon>
        <taxon>Opuntioideae</taxon>
        <taxon>Opuntia</taxon>
    </lineage>
</organism>
<dbReference type="PANTHER" id="PTHR37706">
    <property type="entry name" value="TRANSMEMBRANE PROTEIN"/>
    <property type="match status" value="1"/>
</dbReference>
<sequence length="157" mass="17883">MAAAASSFFSRTIPIPYTYTRHYHSYNPPSLHLCTSNLSPPSHFFSTISFPSSFIHRRLSPIRLHRSFSRVPSNPNRSIRRCQAGSAGPPPSPPERPDSGPANQPVRPTGVAMTFSRIWDSIQIFFAVLFWMALFFWASAWDGRNSGRRNRGTRFRR</sequence>
<reference evidence="3" key="2">
    <citation type="submission" date="2020-07" db="EMBL/GenBank/DDBJ databases">
        <authorList>
            <person name="Vera ALvarez R."/>
            <person name="Arias-Moreno D.M."/>
            <person name="Jimenez-Jacinto V."/>
            <person name="Jimenez-Bremont J.F."/>
            <person name="Swaminathan K."/>
            <person name="Moose S.P."/>
            <person name="Guerrero-Gonzalez M.L."/>
            <person name="Marino-Ramirez L."/>
            <person name="Landsman D."/>
            <person name="Rodriguez-Kessler M."/>
            <person name="Delgado-Sanchez P."/>
        </authorList>
    </citation>
    <scope>NUCLEOTIDE SEQUENCE</scope>
    <source>
        <tissue evidence="3">Cladode</tissue>
    </source>
</reference>
<evidence type="ECO:0000256" key="1">
    <source>
        <dbReference type="SAM" id="MobiDB-lite"/>
    </source>
</evidence>
<evidence type="ECO:0000256" key="2">
    <source>
        <dbReference type="SAM" id="Phobius"/>
    </source>
</evidence>
<dbReference type="PANTHER" id="PTHR37706:SF2">
    <property type="entry name" value="TRANSMEMBRANE PROTEIN"/>
    <property type="match status" value="1"/>
</dbReference>